<dbReference type="Gene3D" id="3.40.50.720">
    <property type="entry name" value="NAD(P)-binding Rossmann-like Domain"/>
    <property type="match status" value="1"/>
</dbReference>
<dbReference type="Pfam" id="PF13561">
    <property type="entry name" value="adh_short_C2"/>
    <property type="match status" value="1"/>
</dbReference>
<keyword evidence="2" id="KW-0560">Oxidoreductase</keyword>
<evidence type="ECO:0000313" key="4">
    <source>
        <dbReference type="Proteomes" id="UP000187609"/>
    </source>
</evidence>
<dbReference type="InterPro" id="IPR002347">
    <property type="entry name" value="SDR_fam"/>
</dbReference>
<gene>
    <name evidence="3" type="ORF">A4A49_54115</name>
</gene>
<dbReference type="EMBL" id="MJEQ01001703">
    <property type="protein sequence ID" value="OIT29750.1"/>
    <property type="molecule type" value="Genomic_DNA"/>
</dbReference>
<protein>
    <submittedName>
        <fullName evidence="3">Tropinone reductase-like protein</fullName>
    </submittedName>
</protein>
<dbReference type="GO" id="GO:0016491">
    <property type="term" value="F:oxidoreductase activity"/>
    <property type="evidence" value="ECO:0007669"/>
    <property type="project" value="UniProtKB-KW"/>
</dbReference>
<dbReference type="Gramene" id="OIT29750">
    <property type="protein sequence ID" value="OIT29750"/>
    <property type="gene ID" value="A4A49_54115"/>
</dbReference>
<name>A0A314KKI8_NICAT</name>
<dbReference type="InterPro" id="IPR045000">
    <property type="entry name" value="TR"/>
</dbReference>
<dbReference type="AlphaFoldDB" id="A0A314KKI8"/>
<dbReference type="STRING" id="49451.A0A314KKI8"/>
<dbReference type="SUPFAM" id="SSF51735">
    <property type="entry name" value="NAD(P)-binding Rossmann-fold domains"/>
    <property type="match status" value="1"/>
</dbReference>
<keyword evidence="4" id="KW-1185">Reference proteome</keyword>
<comment type="caution">
    <text evidence="3">The sequence shown here is derived from an EMBL/GenBank/DDBJ whole genome shotgun (WGS) entry which is preliminary data.</text>
</comment>
<dbReference type="PANTHER" id="PTHR42898">
    <property type="entry name" value="TROPINONE REDUCTASE"/>
    <property type="match status" value="1"/>
</dbReference>
<reference evidence="3" key="1">
    <citation type="submission" date="2016-11" db="EMBL/GenBank/DDBJ databases">
        <title>The genome of Nicotiana attenuata.</title>
        <authorList>
            <person name="Xu S."/>
            <person name="Brockmoeller T."/>
            <person name="Gaquerel E."/>
            <person name="Navarro A."/>
            <person name="Kuhl H."/>
            <person name="Gase K."/>
            <person name="Ling Z."/>
            <person name="Zhou W."/>
            <person name="Kreitzer C."/>
            <person name="Stanke M."/>
            <person name="Tang H."/>
            <person name="Lyons E."/>
            <person name="Pandey P."/>
            <person name="Pandey S.P."/>
            <person name="Timmermann B."/>
            <person name="Baldwin I.T."/>
        </authorList>
    </citation>
    <scope>NUCLEOTIDE SEQUENCE [LARGE SCALE GENOMIC DNA]</scope>
    <source>
        <strain evidence="3">UT</strain>
    </source>
</reference>
<accession>A0A314KKI8</accession>
<organism evidence="3 4">
    <name type="scientific">Nicotiana attenuata</name>
    <name type="common">Coyote tobacco</name>
    <dbReference type="NCBI Taxonomy" id="49451"/>
    <lineage>
        <taxon>Eukaryota</taxon>
        <taxon>Viridiplantae</taxon>
        <taxon>Streptophyta</taxon>
        <taxon>Embryophyta</taxon>
        <taxon>Tracheophyta</taxon>
        <taxon>Spermatophyta</taxon>
        <taxon>Magnoliopsida</taxon>
        <taxon>eudicotyledons</taxon>
        <taxon>Gunneridae</taxon>
        <taxon>Pentapetalae</taxon>
        <taxon>asterids</taxon>
        <taxon>lamiids</taxon>
        <taxon>Solanales</taxon>
        <taxon>Solanaceae</taxon>
        <taxon>Nicotianoideae</taxon>
        <taxon>Nicotianeae</taxon>
        <taxon>Nicotiana</taxon>
    </lineage>
</organism>
<proteinExistence type="predicted"/>
<sequence length="66" mass="7304">MVKDKTFLDGLMSRTPLKRPGEVEEVSSMVAYLCLPSASYITGQVIVVDGGFTFLFEKLMVAEFLP</sequence>
<dbReference type="SMR" id="A0A314KKI8"/>
<dbReference type="Proteomes" id="UP000187609">
    <property type="component" value="Unassembled WGS sequence"/>
</dbReference>
<evidence type="ECO:0000313" key="3">
    <source>
        <dbReference type="EMBL" id="OIT29750.1"/>
    </source>
</evidence>
<dbReference type="InterPro" id="IPR036291">
    <property type="entry name" value="NAD(P)-bd_dom_sf"/>
</dbReference>
<evidence type="ECO:0000256" key="2">
    <source>
        <dbReference type="ARBA" id="ARBA00023002"/>
    </source>
</evidence>
<keyword evidence="1" id="KW-0521">NADP</keyword>
<evidence type="ECO:0000256" key="1">
    <source>
        <dbReference type="ARBA" id="ARBA00022857"/>
    </source>
</evidence>
<dbReference type="PANTHER" id="PTHR42898:SF89">
    <property type="entry name" value="TROPINONE REDUCTASE-LIKE PROTEIN"/>
    <property type="match status" value="1"/>
</dbReference>